<evidence type="ECO:0000256" key="2">
    <source>
        <dbReference type="ARBA" id="ARBA00022679"/>
    </source>
</evidence>
<dbReference type="AlphaFoldDB" id="A0A9W6CVK8"/>
<comment type="similarity">
    <text evidence="1">Belongs to the carbohydrate kinase PfkB family.</text>
</comment>
<comment type="caution">
    <text evidence="8">The sequence shown here is derived from an EMBL/GenBank/DDBJ whole genome shotgun (WGS) entry which is preliminary data.</text>
</comment>
<dbReference type="Gene3D" id="3.40.1190.20">
    <property type="match status" value="1"/>
</dbReference>
<dbReference type="GO" id="GO:0005829">
    <property type="term" value="C:cytosol"/>
    <property type="evidence" value="ECO:0007669"/>
    <property type="project" value="TreeGrafter"/>
</dbReference>
<reference evidence="8" key="1">
    <citation type="submission" date="2022-12" db="EMBL/GenBank/DDBJ databases">
        <title>Reference genome sequencing for broad-spectrum identification of bacterial and archaeal isolates by mass spectrometry.</title>
        <authorList>
            <person name="Sekiguchi Y."/>
            <person name="Tourlousse D.M."/>
        </authorList>
    </citation>
    <scope>NUCLEOTIDE SEQUENCE</scope>
    <source>
        <strain evidence="8">14</strain>
    </source>
</reference>
<keyword evidence="3" id="KW-0547">Nucleotide-binding</keyword>
<keyword evidence="9" id="KW-1185">Reference proteome</keyword>
<keyword evidence="5" id="KW-0067">ATP-binding</keyword>
<keyword evidence="2 6" id="KW-0808">Transferase</keyword>
<evidence type="ECO:0000313" key="8">
    <source>
        <dbReference type="EMBL" id="GLI26495.1"/>
    </source>
</evidence>
<dbReference type="GO" id="GO:0005524">
    <property type="term" value="F:ATP binding"/>
    <property type="evidence" value="ECO:0007669"/>
    <property type="project" value="UniProtKB-KW"/>
</dbReference>
<dbReference type="PIRSF" id="PIRSF000535">
    <property type="entry name" value="1PFK/6PFK/LacC"/>
    <property type="match status" value="1"/>
</dbReference>
<dbReference type="InterPro" id="IPR011611">
    <property type="entry name" value="PfkB_dom"/>
</dbReference>
<protein>
    <submittedName>
        <fullName evidence="8">1-phosphofructokinase</fullName>
    </submittedName>
</protein>
<evidence type="ECO:0000259" key="7">
    <source>
        <dbReference type="Pfam" id="PF00294"/>
    </source>
</evidence>
<evidence type="ECO:0000256" key="3">
    <source>
        <dbReference type="ARBA" id="ARBA00022741"/>
    </source>
</evidence>
<proteinExistence type="inferred from homology"/>
<name>A0A9W6CVK8_9MICO</name>
<dbReference type="PANTHER" id="PTHR46566">
    <property type="entry name" value="1-PHOSPHOFRUCTOKINASE-RELATED"/>
    <property type="match status" value="1"/>
</dbReference>
<accession>A0A9W6CVK8</accession>
<dbReference type="SUPFAM" id="SSF53613">
    <property type="entry name" value="Ribokinase-like"/>
    <property type="match status" value="1"/>
</dbReference>
<evidence type="ECO:0000256" key="1">
    <source>
        <dbReference type="ARBA" id="ARBA00010688"/>
    </source>
</evidence>
<dbReference type="GO" id="GO:0008443">
    <property type="term" value="F:phosphofructokinase activity"/>
    <property type="evidence" value="ECO:0007669"/>
    <property type="project" value="TreeGrafter"/>
</dbReference>
<evidence type="ECO:0000313" key="9">
    <source>
        <dbReference type="Proteomes" id="UP001144396"/>
    </source>
</evidence>
<gene>
    <name evidence="8" type="ORF">ARHIZOSPH14_07370</name>
</gene>
<evidence type="ECO:0000256" key="5">
    <source>
        <dbReference type="ARBA" id="ARBA00022840"/>
    </source>
</evidence>
<dbReference type="EMBL" id="BSDP01000001">
    <property type="protein sequence ID" value="GLI26495.1"/>
    <property type="molecule type" value="Genomic_DNA"/>
</dbReference>
<dbReference type="Pfam" id="PF00294">
    <property type="entry name" value="PfkB"/>
    <property type="match status" value="1"/>
</dbReference>
<dbReference type="InterPro" id="IPR029056">
    <property type="entry name" value="Ribokinase-like"/>
</dbReference>
<evidence type="ECO:0000256" key="4">
    <source>
        <dbReference type="ARBA" id="ARBA00022777"/>
    </source>
</evidence>
<organism evidence="8 9">
    <name type="scientific">Agromyces rhizosphaerae</name>
    <dbReference type="NCBI Taxonomy" id="88374"/>
    <lineage>
        <taxon>Bacteria</taxon>
        <taxon>Bacillati</taxon>
        <taxon>Actinomycetota</taxon>
        <taxon>Actinomycetes</taxon>
        <taxon>Micrococcales</taxon>
        <taxon>Microbacteriaceae</taxon>
        <taxon>Agromyces</taxon>
    </lineage>
</organism>
<evidence type="ECO:0000256" key="6">
    <source>
        <dbReference type="PIRNR" id="PIRNR000535"/>
    </source>
</evidence>
<keyword evidence="4" id="KW-0418">Kinase</keyword>
<dbReference type="InterPro" id="IPR017583">
    <property type="entry name" value="Tagatose/fructose_Pkinase"/>
</dbReference>
<feature type="domain" description="Carbohydrate kinase PfkB" evidence="7">
    <location>
        <begin position="12"/>
        <end position="283"/>
    </location>
</feature>
<dbReference type="Proteomes" id="UP001144396">
    <property type="component" value="Unassembled WGS sequence"/>
</dbReference>
<sequence length="298" mass="30414">MIVTLAVSPSLDVTYEVDRLHPGEITRPVRVTRVAGGKALNVARVARSLGADVAAVGALGGHTGAWIADLLATDGVETRIVPLRHETRTCSAIVETDGGASSTDLYERATPLDADEWEAFRATALEAAASASGDVWVAFSGSVPAAVDPAEVAALLAALRARGARIAVDSSGAALRALIQSADLVKVNRAEVEELLEQRFADASEAAHALGSRWSVDVVVTDGVRGGSALLAGTRVDLPPPGALGRFSAGSGDAFLGGFLAAIDRGADPAQALAFAADAAERNALVPGQGVLAERSPR</sequence>
<dbReference type="PANTHER" id="PTHR46566:SF5">
    <property type="entry name" value="1-PHOSPHOFRUCTOKINASE"/>
    <property type="match status" value="1"/>
</dbReference>